<evidence type="ECO:0000256" key="10">
    <source>
        <dbReference type="ARBA" id="ARBA00023277"/>
    </source>
</evidence>
<proteinExistence type="inferred from homology"/>
<evidence type="ECO:0000256" key="9">
    <source>
        <dbReference type="ARBA" id="ARBA00023056"/>
    </source>
</evidence>
<dbReference type="PANTHER" id="PTHR43651">
    <property type="entry name" value="1,4-ALPHA-GLUCAN-BRANCHING ENZYME"/>
    <property type="match status" value="1"/>
</dbReference>
<dbReference type="InterPro" id="IPR006048">
    <property type="entry name" value="A-amylase/branching_C"/>
</dbReference>
<dbReference type="SUPFAM" id="SSF81296">
    <property type="entry name" value="E set domains"/>
    <property type="match status" value="1"/>
</dbReference>
<dbReference type="UniPathway" id="UPA00164"/>
<dbReference type="InterPro" id="IPR017853">
    <property type="entry name" value="GH"/>
</dbReference>
<keyword evidence="6" id="KW-0321">Glycogen metabolism</keyword>
<evidence type="ECO:0000256" key="7">
    <source>
        <dbReference type="ARBA" id="ARBA00022676"/>
    </source>
</evidence>
<keyword evidence="15" id="KW-1185">Reference proteome</keyword>
<dbReference type="CDD" id="cd11322">
    <property type="entry name" value="AmyAc_Glg_BE"/>
    <property type="match status" value="1"/>
</dbReference>
<evidence type="ECO:0000256" key="6">
    <source>
        <dbReference type="ARBA" id="ARBA00022600"/>
    </source>
</evidence>
<comment type="caution">
    <text evidence="14">The sequence shown here is derived from an EMBL/GenBank/DDBJ whole genome shotgun (WGS) entry which is preliminary data.</text>
</comment>
<dbReference type="OrthoDB" id="9800174at2"/>
<dbReference type="CDD" id="cd02855">
    <property type="entry name" value="E_set_GBE_prok_N"/>
    <property type="match status" value="1"/>
</dbReference>
<gene>
    <name evidence="14" type="ORF">HMPREF3200_00380</name>
</gene>
<dbReference type="PANTHER" id="PTHR43651:SF3">
    <property type="entry name" value="1,4-ALPHA-GLUCAN-BRANCHING ENZYME"/>
    <property type="match status" value="1"/>
</dbReference>
<dbReference type="InterPro" id="IPR013780">
    <property type="entry name" value="Glyco_hydro_b"/>
</dbReference>
<dbReference type="Gene3D" id="2.60.40.10">
    <property type="entry name" value="Immunoglobulins"/>
    <property type="match status" value="1"/>
</dbReference>
<dbReference type="GO" id="GO:0003844">
    <property type="term" value="F:1,4-alpha-glucan branching enzyme activity"/>
    <property type="evidence" value="ECO:0007669"/>
    <property type="project" value="UniProtKB-UniRule"/>
</dbReference>
<dbReference type="Proteomes" id="UP000070383">
    <property type="component" value="Unassembled WGS sequence"/>
</dbReference>
<dbReference type="InterPro" id="IPR006047">
    <property type="entry name" value="GH13_cat_dom"/>
</dbReference>
<dbReference type="InterPro" id="IPR004193">
    <property type="entry name" value="Glyco_hydro_13_N"/>
</dbReference>
<dbReference type="PATRIC" id="fig|33036.3.peg.381"/>
<evidence type="ECO:0000313" key="14">
    <source>
        <dbReference type="EMBL" id="KWZ78989.1"/>
    </source>
</evidence>
<evidence type="ECO:0000256" key="1">
    <source>
        <dbReference type="ARBA" id="ARBA00000826"/>
    </source>
</evidence>
<evidence type="ECO:0000256" key="3">
    <source>
        <dbReference type="ARBA" id="ARBA00004964"/>
    </source>
</evidence>
<evidence type="ECO:0000256" key="11">
    <source>
        <dbReference type="NCBIfam" id="TIGR01515"/>
    </source>
</evidence>
<keyword evidence="8" id="KW-0808">Transferase</keyword>
<dbReference type="Gene3D" id="3.20.20.80">
    <property type="entry name" value="Glycosidases"/>
    <property type="match status" value="1"/>
</dbReference>
<dbReference type="Pfam" id="PF02922">
    <property type="entry name" value="CBM_48"/>
    <property type="match status" value="1"/>
</dbReference>
<dbReference type="SUPFAM" id="SSF51011">
    <property type="entry name" value="Glycosyl hydrolase domain"/>
    <property type="match status" value="1"/>
</dbReference>
<protein>
    <recommendedName>
        <fullName evidence="5 11">1,4-alpha-glucan branching enzyme</fullName>
        <ecNumber evidence="5 11">2.4.1.18</ecNumber>
    </recommendedName>
</protein>
<evidence type="ECO:0000259" key="13">
    <source>
        <dbReference type="SMART" id="SM00642"/>
    </source>
</evidence>
<dbReference type="InterPro" id="IPR044143">
    <property type="entry name" value="GlgB_N_E_set_prok"/>
</dbReference>
<organism evidence="14 15">
    <name type="scientific">Anaerococcus tetradius</name>
    <dbReference type="NCBI Taxonomy" id="33036"/>
    <lineage>
        <taxon>Bacteria</taxon>
        <taxon>Bacillati</taxon>
        <taxon>Bacillota</taxon>
        <taxon>Tissierellia</taxon>
        <taxon>Tissierellales</taxon>
        <taxon>Peptoniphilaceae</taxon>
        <taxon>Anaerococcus</taxon>
    </lineage>
</organism>
<evidence type="ECO:0000256" key="12">
    <source>
        <dbReference type="PIRSR" id="PIRSR000463-1"/>
    </source>
</evidence>
<dbReference type="Pfam" id="PF00128">
    <property type="entry name" value="Alpha-amylase"/>
    <property type="match status" value="2"/>
</dbReference>
<sequence length="603" mass="70877">MKVDIIETDYAFIESYLSGHSSMGADIWGAHDDGGGYYIFRVLAPNANEVFIKGDFTSWENIKMTKNFKYGYFFTKLKAKVGDYYKYVINHEGNFVEKADPFAKAMDKEGDFASIITDDTYDFNDYDFIKNRDKNFDKPLNIYEIHIGSWLRYGNSVNFLDIVDKLVAYVKEMNYTHVEIMPITEYPYYPSWGYQSSGFFATSSRFGSPVDLKKFVDILHQNGIGVILDMVAVHFASDYFGLNHFDGTGMYESIYPDLKYSEWGSNNFDYSKGHVRSFMKSAFSYWIENFHFDGIRIDAVSYMIHYNGNKYRGVHYDNINFIKDLNETIHKAHPDVMLIAEDSSDYPLVTGKVEDGGLGFDYKWDLGWMNDTLRYFKTDSINRIDHQGKINFSMFYFYNERFILPLSHDEVVHLKGAMINKMSGSYEEKFKQLKLLYTYQMTHPGKKLNFMGNEIATFDEWNENASINWDILKFPVHDDFHRFIKDLNKLYKDEKAFFVKDYEGEGFTWKVVDDNINSVFAYERRAGDDRFLVVLNMTNTYKNAYHIYYDEDLEFVEVIDSLSESYGGSRWEKRNIRIEKGNNLVVELWEYEALVLRVRKYES</sequence>
<feature type="domain" description="Glycosyl hydrolase family 13 catalytic" evidence="13">
    <location>
        <begin position="144"/>
        <end position="491"/>
    </location>
</feature>
<dbReference type="Pfam" id="PF02806">
    <property type="entry name" value="Alpha-amylase_C"/>
    <property type="match status" value="1"/>
</dbReference>
<dbReference type="Gene3D" id="2.60.40.1180">
    <property type="entry name" value="Golgi alpha-mannosidase II"/>
    <property type="match status" value="1"/>
</dbReference>
<dbReference type="GO" id="GO:0005978">
    <property type="term" value="P:glycogen biosynthetic process"/>
    <property type="evidence" value="ECO:0007669"/>
    <property type="project" value="UniProtKB-UniRule"/>
</dbReference>
<dbReference type="RefSeq" id="WP_060929017.1">
    <property type="nucleotide sequence ID" value="NZ_KQ955252.1"/>
</dbReference>
<dbReference type="SMART" id="SM00642">
    <property type="entry name" value="Aamy"/>
    <property type="match status" value="1"/>
</dbReference>
<feature type="active site" description="Nucleophile" evidence="12">
    <location>
        <position position="298"/>
    </location>
</feature>
<dbReference type="InterPro" id="IPR037439">
    <property type="entry name" value="Branching_enzy"/>
</dbReference>
<keyword evidence="7" id="KW-0328">Glycosyltransferase</keyword>
<comment type="similarity">
    <text evidence="4">Belongs to the glycosyl hydrolase 13 family. GlgB subfamily.</text>
</comment>
<dbReference type="InterPro" id="IPR013783">
    <property type="entry name" value="Ig-like_fold"/>
</dbReference>
<dbReference type="NCBIfam" id="TIGR01515">
    <property type="entry name" value="branching_enzym"/>
    <property type="match status" value="1"/>
</dbReference>
<dbReference type="NCBIfam" id="NF008967">
    <property type="entry name" value="PRK12313.1"/>
    <property type="match status" value="1"/>
</dbReference>
<evidence type="ECO:0000256" key="8">
    <source>
        <dbReference type="ARBA" id="ARBA00022679"/>
    </source>
</evidence>
<dbReference type="PIRSF" id="PIRSF000463">
    <property type="entry name" value="GlgB"/>
    <property type="match status" value="1"/>
</dbReference>
<keyword evidence="9" id="KW-0320">Glycogen biosynthesis</keyword>
<accession>A0A133KHD4</accession>
<dbReference type="EMBL" id="LRPM01000009">
    <property type="protein sequence ID" value="KWZ78989.1"/>
    <property type="molecule type" value="Genomic_DNA"/>
</dbReference>
<comment type="pathway">
    <text evidence="3">Glycan biosynthesis; glycogen biosynthesis.</text>
</comment>
<dbReference type="GO" id="GO:0004553">
    <property type="term" value="F:hydrolase activity, hydrolyzing O-glycosyl compounds"/>
    <property type="evidence" value="ECO:0007669"/>
    <property type="project" value="InterPro"/>
</dbReference>
<dbReference type="SUPFAM" id="SSF51445">
    <property type="entry name" value="(Trans)glycosidases"/>
    <property type="match status" value="1"/>
</dbReference>
<dbReference type="STRING" id="33036.HMPREF3200_00380"/>
<name>A0A133KHD4_9FIRM</name>
<reference evidence="15" key="1">
    <citation type="submission" date="2016-01" db="EMBL/GenBank/DDBJ databases">
        <authorList>
            <person name="Mitreva M."/>
            <person name="Pepin K.H."/>
            <person name="Mihindukulasuriya K.A."/>
            <person name="Fulton R."/>
            <person name="Fronick C."/>
            <person name="O'Laughlin M."/>
            <person name="Miner T."/>
            <person name="Herter B."/>
            <person name="Rosa B.A."/>
            <person name="Cordes M."/>
            <person name="Tomlinson C."/>
            <person name="Wollam A."/>
            <person name="Palsikar V.B."/>
            <person name="Mardis E.R."/>
            <person name="Wilson R.K."/>
        </authorList>
    </citation>
    <scope>NUCLEOTIDE SEQUENCE [LARGE SCALE GENOMIC DNA]</scope>
    <source>
        <strain evidence="15">MJR8151</strain>
    </source>
</reference>
<evidence type="ECO:0000256" key="5">
    <source>
        <dbReference type="ARBA" id="ARBA00012541"/>
    </source>
</evidence>
<evidence type="ECO:0000256" key="4">
    <source>
        <dbReference type="ARBA" id="ARBA00009000"/>
    </source>
</evidence>
<feature type="active site" description="Proton donor" evidence="12">
    <location>
        <position position="341"/>
    </location>
</feature>
<dbReference type="InterPro" id="IPR014756">
    <property type="entry name" value="Ig_E-set"/>
</dbReference>
<dbReference type="EC" id="2.4.1.18" evidence="5 11"/>
<dbReference type="GO" id="GO:0005829">
    <property type="term" value="C:cytosol"/>
    <property type="evidence" value="ECO:0007669"/>
    <property type="project" value="TreeGrafter"/>
</dbReference>
<dbReference type="AlphaFoldDB" id="A0A133KHD4"/>
<dbReference type="GO" id="GO:0043169">
    <property type="term" value="F:cation binding"/>
    <property type="evidence" value="ECO:0007669"/>
    <property type="project" value="InterPro"/>
</dbReference>
<keyword evidence="10" id="KW-0119">Carbohydrate metabolism</keyword>
<evidence type="ECO:0000313" key="15">
    <source>
        <dbReference type="Proteomes" id="UP000070383"/>
    </source>
</evidence>
<comment type="catalytic activity">
    <reaction evidence="1">
        <text>Transfers a segment of a (1-&gt;4)-alpha-D-glucan chain to a primary hydroxy group in a similar glucan chain.</text>
        <dbReference type="EC" id="2.4.1.18"/>
    </reaction>
</comment>
<evidence type="ECO:0000256" key="2">
    <source>
        <dbReference type="ARBA" id="ARBA00002953"/>
    </source>
</evidence>
<dbReference type="InterPro" id="IPR006407">
    <property type="entry name" value="GlgB"/>
</dbReference>
<comment type="function">
    <text evidence="2">Catalyzes the formation of the alpha-1,6-glucosidic linkages in glycogen by scission of a 1,4-alpha-linked oligosaccharide from growing alpha-1,4-glucan chains and the subsequent attachment of the oligosaccharide to the alpha-1,6 position.</text>
</comment>